<comment type="caution">
    <text evidence="2">The sequence shown here is derived from an EMBL/GenBank/DDBJ whole genome shotgun (WGS) entry which is preliminary data.</text>
</comment>
<sequence>MGGLEVDIKHLGFSISSKVFESNSPLAIMAFEDPSYCMRSGVADSREGACVDGAPLPREIGGSATGILLAGAFAKLVGSRTARDGMVRYEHSPSSADGSFRWQHLPCTTTPNTSRLLAGGANHHAGEYRPYERTARSEQGWPLGGAEAMQTMQAPHATKRWGRRSPEITMYYTQVPEYLQSSHTGQALLHARMPVSSTYKPAPPPATRDPQSEARLD</sequence>
<dbReference type="Proteomes" id="UP000800093">
    <property type="component" value="Unassembled WGS sequence"/>
</dbReference>
<reference evidence="3" key="1">
    <citation type="journal article" date="2020" name="Stud. Mycol.">
        <title>101 Dothideomycetes genomes: A test case for predicting lifestyles and emergence of pathogens.</title>
        <authorList>
            <person name="Haridas S."/>
            <person name="Albert R."/>
            <person name="Binder M."/>
            <person name="Bloem J."/>
            <person name="LaButti K."/>
            <person name="Salamov A."/>
            <person name="Andreopoulos B."/>
            <person name="Baker S."/>
            <person name="Barry K."/>
            <person name="Bills G."/>
            <person name="Bluhm B."/>
            <person name="Cannon C."/>
            <person name="Castanera R."/>
            <person name="Culley D."/>
            <person name="Daum C."/>
            <person name="Ezra D."/>
            <person name="Gonzalez J."/>
            <person name="Henrissat B."/>
            <person name="Kuo A."/>
            <person name="Liang C."/>
            <person name="Lipzen A."/>
            <person name="Lutzoni F."/>
            <person name="Magnuson J."/>
            <person name="Mondo S."/>
            <person name="Nolan M."/>
            <person name="Ohm R."/>
            <person name="Pangilinan J."/>
            <person name="Park H.-J."/>
            <person name="Ramirez L."/>
            <person name="Alfaro M."/>
            <person name="Sun H."/>
            <person name="Tritt A."/>
            <person name="Yoshinaga Y."/>
            <person name="Zwiers L.-H."/>
            <person name="Turgeon B."/>
            <person name="Goodwin S."/>
            <person name="Spatafora J."/>
            <person name="Crous P."/>
            <person name="Grigoriev I."/>
        </authorList>
    </citation>
    <scope>NUCLEOTIDE SEQUENCE [LARGE SCALE GENOMIC DNA]</scope>
    <source>
        <strain evidence="3">CBS 304.66</strain>
    </source>
</reference>
<dbReference type="EMBL" id="ML986595">
    <property type="protein sequence ID" value="KAF2266754.1"/>
    <property type="molecule type" value="Genomic_DNA"/>
</dbReference>
<gene>
    <name evidence="2" type="ORF">CC78DRAFT_614577</name>
</gene>
<accession>A0A9P4KCJ8</accession>
<keyword evidence="3" id="KW-1185">Reference proteome</keyword>
<evidence type="ECO:0000313" key="2">
    <source>
        <dbReference type="EMBL" id="KAF2266754.1"/>
    </source>
</evidence>
<name>A0A9P4KCJ8_9PLEO</name>
<organism evidence="2 3">
    <name type="scientific">Lojkania enalia</name>
    <dbReference type="NCBI Taxonomy" id="147567"/>
    <lineage>
        <taxon>Eukaryota</taxon>
        <taxon>Fungi</taxon>
        <taxon>Dikarya</taxon>
        <taxon>Ascomycota</taxon>
        <taxon>Pezizomycotina</taxon>
        <taxon>Dothideomycetes</taxon>
        <taxon>Pleosporomycetidae</taxon>
        <taxon>Pleosporales</taxon>
        <taxon>Pleosporales incertae sedis</taxon>
        <taxon>Lojkania</taxon>
    </lineage>
</organism>
<evidence type="ECO:0000313" key="3">
    <source>
        <dbReference type="Proteomes" id="UP000800093"/>
    </source>
</evidence>
<evidence type="ECO:0000256" key="1">
    <source>
        <dbReference type="SAM" id="MobiDB-lite"/>
    </source>
</evidence>
<proteinExistence type="predicted"/>
<dbReference type="AlphaFoldDB" id="A0A9P4KCJ8"/>
<protein>
    <submittedName>
        <fullName evidence="2">Uncharacterized protein</fullName>
    </submittedName>
</protein>
<feature type="region of interest" description="Disordered" evidence="1">
    <location>
        <begin position="195"/>
        <end position="217"/>
    </location>
</feature>